<evidence type="ECO:0000313" key="7">
    <source>
        <dbReference type="Proteomes" id="UP000193017"/>
    </source>
</evidence>
<feature type="modified residue" description="4-aspartylphosphate" evidence="2">
    <location>
        <position position="51"/>
    </location>
</feature>
<dbReference type="InterPro" id="IPR001789">
    <property type="entry name" value="Sig_transdc_resp-reg_receiver"/>
</dbReference>
<dbReference type="Gene3D" id="6.10.250.690">
    <property type="match status" value="1"/>
</dbReference>
<keyword evidence="1 3" id="KW-0238">DNA-binding</keyword>
<protein>
    <submittedName>
        <fullName evidence="6">DNA-binding response regulator</fullName>
    </submittedName>
</protein>
<evidence type="ECO:0000256" key="3">
    <source>
        <dbReference type="PROSITE-ProRule" id="PRU01091"/>
    </source>
</evidence>
<sequence length="222" mass="24229">MRILVVEDAPDVADAVARSGARLGWAVDCAPTLADGEAALATHDYDLAILDIELPDGTGTRLLADLRARRIALPIIMLTARSEVDSRIAALDAGADDYLTKPFDLGELAARVRSLTRRAQGSAEPVIDYGGLTLDPARRVALMRGAPLTLTRRELALLKILMGHRGWVLSKDRILERMFGFDDEVGINAVELYVTRLRRKIEGSGVSIRTLRGLGYQLVLDE</sequence>
<dbReference type="Pfam" id="PF00072">
    <property type="entry name" value="Response_reg"/>
    <property type="match status" value="1"/>
</dbReference>
<dbReference type="PROSITE" id="PS51755">
    <property type="entry name" value="OMPR_PHOB"/>
    <property type="match status" value="1"/>
</dbReference>
<dbReference type="PANTHER" id="PTHR48111:SF36">
    <property type="entry name" value="TRANSCRIPTIONAL REGULATORY PROTEIN CUTR"/>
    <property type="match status" value="1"/>
</dbReference>
<dbReference type="SUPFAM" id="SSF52172">
    <property type="entry name" value="CheY-like"/>
    <property type="match status" value="1"/>
</dbReference>
<dbReference type="EMBL" id="CP020613">
    <property type="protein sequence ID" value="ARJ70982.1"/>
    <property type="molecule type" value="Genomic_DNA"/>
</dbReference>
<dbReference type="InterPro" id="IPR001867">
    <property type="entry name" value="OmpR/PhoB-type_DNA-bd"/>
</dbReference>
<proteinExistence type="predicted"/>
<dbReference type="CDD" id="cd00383">
    <property type="entry name" value="trans_reg_C"/>
    <property type="match status" value="1"/>
</dbReference>
<evidence type="ECO:0000313" key="6">
    <source>
        <dbReference type="EMBL" id="ARJ70982.1"/>
    </source>
</evidence>
<accession>A0A1W6D1J2</accession>
<dbReference type="GO" id="GO:0000156">
    <property type="term" value="F:phosphorelay response regulator activity"/>
    <property type="evidence" value="ECO:0007669"/>
    <property type="project" value="TreeGrafter"/>
</dbReference>
<keyword evidence="2" id="KW-0597">Phosphoprotein</keyword>
<evidence type="ECO:0000259" key="4">
    <source>
        <dbReference type="PROSITE" id="PS50110"/>
    </source>
</evidence>
<dbReference type="GO" id="GO:0032993">
    <property type="term" value="C:protein-DNA complex"/>
    <property type="evidence" value="ECO:0007669"/>
    <property type="project" value="TreeGrafter"/>
</dbReference>
<dbReference type="Pfam" id="PF00486">
    <property type="entry name" value="Trans_reg_C"/>
    <property type="match status" value="1"/>
</dbReference>
<feature type="domain" description="OmpR/PhoB-type" evidence="5">
    <location>
        <begin position="124"/>
        <end position="220"/>
    </location>
</feature>
<keyword evidence="6" id="KW-0614">Plasmid</keyword>
<dbReference type="AlphaFoldDB" id="A0A1W6D1J2"/>
<dbReference type="GO" id="GO:0005829">
    <property type="term" value="C:cytosol"/>
    <property type="evidence" value="ECO:0007669"/>
    <property type="project" value="TreeGrafter"/>
</dbReference>
<name>A0A1W6D1J2_9RHOB</name>
<gene>
    <name evidence="6" type="ORF">B0A89_14210</name>
</gene>
<dbReference type="RefSeq" id="WP_085378994.1">
    <property type="nucleotide sequence ID" value="NZ_CP020613.1"/>
</dbReference>
<dbReference type="KEGG" id="pcon:B0A89_14210"/>
<dbReference type="InterPro" id="IPR011006">
    <property type="entry name" value="CheY-like_superfamily"/>
</dbReference>
<evidence type="ECO:0000256" key="1">
    <source>
        <dbReference type="ARBA" id="ARBA00023125"/>
    </source>
</evidence>
<keyword evidence="7" id="KW-1185">Reference proteome</keyword>
<geneLocation type="plasmid" evidence="6 7">
    <name>unnamed</name>
</geneLocation>
<dbReference type="Gene3D" id="3.40.50.2300">
    <property type="match status" value="1"/>
</dbReference>
<dbReference type="SMART" id="SM00862">
    <property type="entry name" value="Trans_reg_C"/>
    <property type="match status" value="1"/>
</dbReference>
<dbReference type="InterPro" id="IPR039420">
    <property type="entry name" value="WalR-like"/>
</dbReference>
<dbReference type="PROSITE" id="PS50110">
    <property type="entry name" value="RESPONSE_REGULATORY"/>
    <property type="match status" value="1"/>
</dbReference>
<feature type="domain" description="Response regulatory" evidence="4">
    <location>
        <begin position="2"/>
        <end position="116"/>
    </location>
</feature>
<dbReference type="SMART" id="SM00448">
    <property type="entry name" value="REC"/>
    <property type="match status" value="1"/>
</dbReference>
<dbReference type="PANTHER" id="PTHR48111">
    <property type="entry name" value="REGULATOR OF RPOS"/>
    <property type="match status" value="1"/>
</dbReference>
<dbReference type="OrthoDB" id="9802426at2"/>
<dbReference type="Proteomes" id="UP000193017">
    <property type="component" value="Plasmid unnamed"/>
</dbReference>
<feature type="DNA-binding region" description="OmpR/PhoB-type" evidence="3">
    <location>
        <begin position="124"/>
        <end position="220"/>
    </location>
</feature>
<dbReference type="InterPro" id="IPR036388">
    <property type="entry name" value="WH-like_DNA-bd_sf"/>
</dbReference>
<dbReference type="Gene3D" id="1.10.10.10">
    <property type="entry name" value="Winged helix-like DNA-binding domain superfamily/Winged helix DNA-binding domain"/>
    <property type="match status" value="1"/>
</dbReference>
<dbReference type="GO" id="GO:0006355">
    <property type="term" value="P:regulation of DNA-templated transcription"/>
    <property type="evidence" value="ECO:0007669"/>
    <property type="project" value="InterPro"/>
</dbReference>
<organism evidence="6 7">
    <name type="scientific">Paracoccus contaminans</name>
    <dbReference type="NCBI Taxonomy" id="1945662"/>
    <lineage>
        <taxon>Bacteria</taxon>
        <taxon>Pseudomonadati</taxon>
        <taxon>Pseudomonadota</taxon>
        <taxon>Alphaproteobacteria</taxon>
        <taxon>Rhodobacterales</taxon>
        <taxon>Paracoccaceae</taxon>
        <taxon>Paracoccus</taxon>
    </lineage>
</organism>
<reference evidence="6 7" key="1">
    <citation type="submission" date="2017-03" db="EMBL/GenBank/DDBJ databases">
        <title>Genome sequence of Paracoccus contaminans isolated from a water microcosm.</title>
        <authorList>
            <person name="Aurass P."/>
            <person name="Karste S."/>
            <person name="Trost E."/>
            <person name="Glaeser S.P."/>
            <person name="Kaempfer P."/>
            <person name="Flieger A."/>
        </authorList>
    </citation>
    <scope>NUCLEOTIDE SEQUENCE [LARGE SCALE GENOMIC DNA]</scope>
    <source>
        <strain evidence="7">RKI 16-01929T\LMG 29738T\CCM 8701T\CIP 111112T</strain>
        <plasmid evidence="7">Plasmid unnamed</plasmid>
    </source>
</reference>
<dbReference type="GO" id="GO:0000976">
    <property type="term" value="F:transcription cis-regulatory region binding"/>
    <property type="evidence" value="ECO:0007669"/>
    <property type="project" value="TreeGrafter"/>
</dbReference>
<evidence type="ECO:0000259" key="5">
    <source>
        <dbReference type="PROSITE" id="PS51755"/>
    </source>
</evidence>
<evidence type="ECO:0000256" key="2">
    <source>
        <dbReference type="PROSITE-ProRule" id="PRU00169"/>
    </source>
</evidence>